<reference evidence="1 2" key="1">
    <citation type="submission" date="2022-09" db="EMBL/GenBank/DDBJ databases">
        <authorList>
            <person name="Palmer J.M."/>
        </authorList>
    </citation>
    <scope>NUCLEOTIDE SEQUENCE [LARGE SCALE GENOMIC DNA]</scope>
    <source>
        <strain evidence="1 2">DSM 7382</strain>
    </source>
</reference>
<keyword evidence="2" id="KW-1185">Reference proteome</keyword>
<evidence type="ECO:0000313" key="1">
    <source>
        <dbReference type="EMBL" id="KAK7679227.1"/>
    </source>
</evidence>
<name>A0AAW0FPL0_9APHY</name>
<accession>A0AAW0FPL0</accession>
<gene>
    <name evidence="1" type="ORF">QCA50_017805</name>
</gene>
<organism evidence="1 2">
    <name type="scientific">Cerrena zonata</name>
    <dbReference type="NCBI Taxonomy" id="2478898"/>
    <lineage>
        <taxon>Eukaryota</taxon>
        <taxon>Fungi</taxon>
        <taxon>Dikarya</taxon>
        <taxon>Basidiomycota</taxon>
        <taxon>Agaricomycotina</taxon>
        <taxon>Agaricomycetes</taxon>
        <taxon>Polyporales</taxon>
        <taxon>Cerrenaceae</taxon>
        <taxon>Cerrena</taxon>
    </lineage>
</organism>
<dbReference type="AlphaFoldDB" id="A0AAW0FPL0"/>
<dbReference type="EMBL" id="JASBNA010000062">
    <property type="protein sequence ID" value="KAK7679227.1"/>
    <property type="molecule type" value="Genomic_DNA"/>
</dbReference>
<protein>
    <submittedName>
        <fullName evidence="1">Uncharacterized protein</fullName>
    </submittedName>
</protein>
<dbReference type="Proteomes" id="UP001385951">
    <property type="component" value="Unassembled WGS sequence"/>
</dbReference>
<evidence type="ECO:0000313" key="2">
    <source>
        <dbReference type="Proteomes" id="UP001385951"/>
    </source>
</evidence>
<comment type="caution">
    <text evidence="1">The sequence shown here is derived from an EMBL/GenBank/DDBJ whole genome shotgun (WGS) entry which is preliminary data.</text>
</comment>
<sequence length="109" mass="11855">MIGPFRLVSTEQRQKLAYVILVELLMHQFACLILVEVVPSPILKEFSSACEELPLEELGPLLGSETSGPLGKYPLVLVSHLNGSKIPDGFDVPVMEHAKRLGSEGEAEA</sequence>
<proteinExistence type="predicted"/>